<dbReference type="STRING" id="686832.A0A0C2YHN6"/>
<dbReference type="OrthoDB" id="40334at2759"/>
<dbReference type="PROSITE" id="PS51352">
    <property type="entry name" value="THIOREDOXIN_2"/>
    <property type="match status" value="1"/>
</dbReference>
<dbReference type="AlphaFoldDB" id="A0A0C2YHN6"/>
<feature type="compositionally biased region" description="Polar residues" evidence="1">
    <location>
        <begin position="1"/>
        <end position="15"/>
    </location>
</feature>
<feature type="compositionally biased region" description="Basic and acidic residues" evidence="1">
    <location>
        <begin position="441"/>
        <end position="461"/>
    </location>
</feature>
<evidence type="ECO:0000259" key="2">
    <source>
        <dbReference type="PROSITE" id="PS51352"/>
    </source>
</evidence>
<dbReference type="InterPro" id="IPR013766">
    <property type="entry name" value="Thioredoxin_domain"/>
</dbReference>
<accession>A0A0C2YHN6</accession>
<dbReference type="Pfam" id="PF13911">
    <property type="entry name" value="AhpC-TSA_2"/>
    <property type="match status" value="1"/>
</dbReference>
<sequence>MPIPTASSQHTSEGAYNSPRPAPRPPLASSSDQSPRVATEKRDAFPGSCEPCTLYHSQPHHSNASPSAEYELPTTAQVIQAASLPLTCEDGSKITFGSLFTAHRTIVVFLRHFLCPYCQDYMSSLQALVKPETLSRWSDDGSEQRRLVNLVVISNGAHALIRKYRKIFGLPFLVYTDPDLGVYKALGMGKTSFRAGGHGHNPTPPSPEKTLGDHHRAQPGRVVEVPGKGTARRGSYVKHSVLSGIAMVIVRGIKVGMPPWEDGGDIAQLGGEFVFGPGLTCSFAHRMQTPKDHMAVEDVLTAAGVNLADFPVIAGGPGVHNDADPTVDSNRESTVVSPTFPFPPHMDPGERRKRYESTGRLLEVKRTAQTAHTRRHHQNASASDIIERGGYWGGTIMMSRDEEDEWMAERQRKIELLQERKNARRDGRSLIGVGDTTGVDVVEREPMPHRAGGEKRSWGGQ</sequence>
<evidence type="ECO:0000313" key="4">
    <source>
        <dbReference type="Proteomes" id="UP000053424"/>
    </source>
</evidence>
<feature type="region of interest" description="Disordered" evidence="1">
    <location>
        <begin position="1"/>
        <end position="44"/>
    </location>
</feature>
<organism evidence="3 4">
    <name type="scientific">Hebeloma cylindrosporum</name>
    <dbReference type="NCBI Taxonomy" id="76867"/>
    <lineage>
        <taxon>Eukaryota</taxon>
        <taxon>Fungi</taxon>
        <taxon>Dikarya</taxon>
        <taxon>Basidiomycota</taxon>
        <taxon>Agaricomycotina</taxon>
        <taxon>Agaricomycetes</taxon>
        <taxon>Agaricomycetidae</taxon>
        <taxon>Agaricales</taxon>
        <taxon>Agaricineae</taxon>
        <taxon>Hymenogastraceae</taxon>
        <taxon>Hebeloma</taxon>
    </lineage>
</organism>
<gene>
    <name evidence="3" type="ORF">M413DRAFT_446012</name>
</gene>
<dbReference type="Gene3D" id="3.40.30.10">
    <property type="entry name" value="Glutaredoxin"/>
    <property type="match status" value="1"/>
</dbReference>
<feature type="region of interest" description="Disordered" evidence="1">
    <location>
        <begin position="194"/>
        <end position="214"/>
    </location>
</feature>
<evidence type="ECO:0000313" key="3">
    <source>
        <dbReference type="EMBL" id="KIM40577.1"/>
    </source>
</evidence>
<dbReference type="HOGENOM" id="CLU_593200_0_0_1"/>
<dbReference type="PANTHER" id="PTHR28630:SF3">
    <property type="entry name" value="PEROXIREDOXIN-LIKE 2C"/>
    <property type="match status" value="1"/>
</dbReference>
<feature type="region of interest" description="Disordered" evidence="1">
    <location>
        <begin position="428"/>
        <end position="461"/>
    </location>
</feature>
<dbReference type="InterPro" id="IPR036249">
    <property type="entry name" value="Thioredoxin-like_sf"/>
</dbReference>
<feature type="region of interest" description="Disordered" evidence="1">
    <location>
        <begin position="323"/>
        <end position="352"/>
    </location>
</feature>
<feature type="domain" description="Thioredoxin" evidence="2">
    <location>
        <begin position="73"/>
        <end position="216"/>
    </location>
</feature>
<evidence type="ECO:0000256" key="1">
    <source>
        <dbReference type="SAM" id="MobiDB-lite"/>
    </source>
</evidence>
<reference evidence="3 4" key="1">
    <citation type="submission" date="2014-04" db="EMBL/GenBank/DDBJ databases">
        <authorList>
            <consortium name="DOE Joint Genome Institute"/>
            <person name="Kuo A."/>
            <person name="Gay G."/>
            <person name="Dore J."/>
            <person name="Kohler A."/>
            <person name="Nagy L.G."/>
            <person name="Floudas D."/>
            <person name="Copeland A."/>
            <person name="Barry K.W."/>
            <person name="Cichocki N."/>
            <person name="Veneault-Fourrey C."/>
            <person name="LaButti K."/>
            <person name="Lindquist E.A."/>
            <person name="Lipzen A."/>
            <person name="Lundell T."/>
            <person name="Morin E."/>
            <person name="Murat C."/>
            <person name="Sun H."/>
            <person name="Tunlid A."/>
            <person name="Henrissat B."/>
            <person name="Grigoriev I.V."/>
            <person name="Hibbett D.S."/>
            <person name="Martin F."/>
            <person name="Nordberg H.P."/>
            <person name="Cantor M.N."/>
            <person name="Hua S.X."/>
        </authorList>
    </citation>
    <scope>NUCLEOTIDE SEQUENCE [LARGE SCALE GENOMIC DNA]</scope>
    <source>
        <strain evidence="4">h7</strain>
    </source>
</reference>
<protein>
    <recommendedName>
        <fullName evidence="2">Thioredoxin domain-containing protein</fullName>
    </recommendedName>
</protein>
<proteinExistence type="predicted"/>
<dbReference type="EMBL" id="KN831782">
    <property type="protein sequence ID" value="KIM40577.1"/>
    <property type="molecule type" value="Genomic_DNA"/>
</dbReference>
<dbReference type="Proteomes" id="UP000053424">
    <property type="component" value="Unassembled WGS sequence"/>
</dbReference>
<keyword evidence="4" id="KW-1185">Reference proteome</keyword>
<dbReference type="SUPFAM" id="SSF52833">
    <property type="entry name" value="Thioredoxin-like"/>
    <property type="match status" value="1"/>
</dbReference>
<dbReference type="CDD" id="cd02970">
    <property type="entry name" value="PRX_like2"/>
    <property type="match status" value="1"/>
</dbReference>
<name>A0A0C2YHN6_HEBCY</name>
<dbReference type="InterPro" id="IPR032801">
    <property type="entry name" value="PXL2A/B/C"/>
</dbReference>
<reference evidence="4" key="2">
    <citation type="submission" date="2015-01" db="EMBL/GenBank/DDBJ databases">
        <title>Evolutionary Origins and Diversification of the Mycorrhizal Mutualists.</title>
        <authorList>
            <consortium name="DOE Joint Genome Institute"/>
            <consortium name="Mycorrhizal Genomics Consortium"/>
            <person name="Kohler A."/>
            <person name="Kuo A."/>
            <person name="Nagy L.G."/>
            <person name="Floudas D."/>
            <person name="Copeland A."/>
            <person name="Barry K.W."/>
            <person name="Cichocki N."/>
            <person name="Veneault-Fourrey C."/>
            <person name="LaButti K."/>
            <person name="Lindquist E.A."/>
            <person name="Lipzen A."/>
            <person name="Lundell T."/>
            <person name="Morin E."/>
            <person name="Murat C."/>
            <person name="Riley R."/>
            <person name="Ohm R."/>
            <person name="Sun H."/>
            <person name="Tunlid A."/>
            <person name="Henrissat B."/>
            <person name="Grigoriev I.V."/>
            <person name="Hibbett D.S."/>
            <person name="Martin F."/>
        </authorList>
    </citation>
    <scope>NUCLEOTIDE SEQUENCE [LARGE SCALE GENOMIC DNA]</scope>
    <source>
        <strain evidence="4">h7</strain>
    </source>
</reference>
<dbReference type="PANTHER" id="PTHR28630">
    <property type="match status" value="1"/>
</dbReference>